<evidence type="ECO:0000313" key="1">
    <source>
        <dbReference type="EMBL" id="MBX17951.1"/>
    </source>
</evidence>
<dbReference type="EMBL" id="GGEC01037467">
    <property type="protein sequence ID" value="MBX17951.1"/>
    <property type="molecule type" value="Transcribed_RNA"/>
</dbReference>
<reference evidence="1" key="1">
    <citation type="submission" date="2018-02" db="EMBL/GenBank/DDBJ databases">
        <title>Rhizophora mucronata_Transcriptome.</title>
        <authorList>
            <person name="Meera S.P."/>
            <person name="Sreeshan A."/>
            <person name="Augustine A."/>
        </authorList>
    </citation>
    <scope>NUCLEOTIDE SEQUENCE</scope>
    <source>
        <tissue evidence="1">Leaf</tissue>
    </source>
</reference>
<protein>
    <submittedName>
        <fullName evidence="1">Uncharacterized protein</fullName>
    </submittedName>
</protein>
<organism evidence="1">
    <name type="scientific">Rhizophora mucronata</name>
    <name type="common">Asiatic mangrove</name>
    <dbReference type="NCBI Taxonomy" id="61149"/>
    <lineage>
        <taxon>Eukaryota</taxon>
        <taxon>Viridiplantae</taxon>
        <taxon>Streptophyta</taxon>
        <taxon>Embryophyta</taxon>
        <taxon>Tracheophyta</taxon>
        <taxon>Spermatophyta</taxon>
        <taxon>Magnoliopsida</taxon>
        <taxon>eudicotyledons</taxon>
        <taxon>Gunneridae</taxon>
        <taxon>Pentapetalae</taxon>
        <taxon>rosids</taxon>
        <taxon>fabids</taxon>
        <taxon>Malpighiales</taxon>
        <taxon>Rhizophoraceae</taxon>
        <taxon>Rhizophora</taxon>
    </lineage>
</organism>
<proteinExistence type="predicted"/>
<sequence>MRRSSSQLEKKRKRAKVIEKGIIWHQKATKCTELIEPTMLGNAYLDGIYWAISFASSLPKHCPWFTTTHNWLVKSSCKHKSCKVKRVEVSKIENSTEHHIQNVVLNFTNM</sequence>
<name>A0A2P2LJ06_RHIMU</name>
<dbReference type="AlphaFoldDB" id="A0A2P2LJ06"/>
<accession>A0A2P2LJ06</accession>